<sequence>MTNGKFRAKISAIVIGKNVGDKLLGCLSSLQWVDDLVYVDTGSEDASLEIAKNNGAAVFTYKKGGYSDWRNKGLKVARGEWILYVDTDEIVPPQLRGEILHSIQRNDGCCAFAIPRKNIIFGKEMKHCGLWPDYVKRLFLKSKLKKWQGEIHEEPVYEGKMNHLENPLMHYKHDNLSEMLEKTNKWSEIEARLMYEASHPKMNEIRFTTAIMREFWLRIIRQTSFLDGREGVIYGLYQVFSRFLSYAKLWEMQLKTK</sequence>
<gene>
    <name evidence="2" type="ORF">A2892_01135</name>
</gene>
<dbReference type="EMBL" id="MGHD01000003">
    <property type="protein sequence ID" value="OGM60633.1"/>
    <property type="molecule type" value="Genomic_DNA"/>
</dbReference>
<evidence type="ECO:0000259" key="1">
    <source>
        <dbReference type="Pfam" id="PF00535"/>
    </source>
</evidence>
<dbReference type="InterPro" id="IPR029044">
    <property type="entry name" value="Nucleotide-diphossugar_trans"/>
</dbReference>
<dbReference type="CDD" id="cd02511">
    <property type="entry name" value="Beta4Glucosyltransferase"/>
    <property type="match status" value="1"/>
</dbReference>
<evidence type="ECO:0000313" key="2">
    <source>
        <dbReference type="EMBL" id="OGM60633.1"/>
    </source>
</evidence>
<name>A0A1F8B9C3_9BACT</name>
<organism evidence="2 3">
    <name type="scientific">Candidatus Woesebacteria bacterium RIFCSPLOWO2_01_FULL_39_10b</name>
    <dbReference type="NCBI Taxonomy" id="1802517"/>
    <lineage>
        <taxon>Bacteria</taxon>
        <taxon>Candidatus Woeseibacteriota</taxon>
    </lineage>
</organism>
<dbReference type="Pfam" id="PF00535">
    <property type="entry name" value="Glycos_transf_2"/>
    <property type="match status" value="1"/>
</dbReference>
<comment type="caution">
    <text evidence="2">The sequence shown here is derived from an EMBL/GenBank/DDBJ whole genome shotgun (WGS) entry which is preliminary data.</text>
</comment>
<dbReference type="Gene3D" id="3.90.550.10">
    <property type="entry name" value="Spore Coat Polysaccharide Biosynthesis Protein SpsA, Chain A"/>
    <property type="match status" value="1"/>
</dbReference>
<dbReference type="PANTHER" id="PTHR43630:SF2">
    <property type="entry name" value="GLYCOSYLTRANSFERASE"/>
    <property type="match status" value="1"/>
</dbReference>
<dbReference type="InterPro" id="IPR001173">
    <property type="entry name" value="Glyco_trans_2-like"/>
</dbReference>
<dbReference type="SUPFAM" id="SSF53448">
    <property type="entry name" value="Nucleotide-diphospho-sugar transferases"/>
    <property type="match status" value="1"/>
</dbReference>
<dbReference type="PANTHER" id="PTHR43630">
    <property type="entry name" value="POLY-BETA-1,6-N-ACETYL-D-GLUCOSAMINE SYNTHASE"/>
    <property type="match status" value="1"/>
</dbReference>
<dbReference type="Proteomes" id="UP000176404">
    <property type="component" value="Unassembled WGS sequence"/>
</dbReference>
<proteinExistence type="predicted"/>
<reference evidence="2 3" key="1">
    <citation type="journal article" date="2016" name="Nat. Commun.">
        <title>Thousands of microbial genomes shed light on interconnected biogeochemical processes in an aquifer system.</title>
        <authorList>
            <person name="Anantharaman K."/>
            <person name="Brown C.T."/>
            <person name="Hug L.A."/>
            <person name="Sharon I."/>
            <person name="Castelle C.J."/>
            <person name="Probst A.J."/>
            <person name="Thomas B.C."/>
            <person name="Singh A."/>
            <person name="Wilkins M.J."/>
            <person name="Karaoz U."/>
            <person name="Brodie E.L."/>
            <person name="Williams K.H."/>
            <person name="Hubbard S.S."/>
            <person name="Banfield J.F."/>
        </authorList>
    </citation>
    <scope>NUCLEOTIDE SEQUENCE [LARGE SCALE GENOMIC DNA]</scope>
</reference>
<feature type="domain" description="Glycosyltransferase 2-like" evidence="1">
    <location>
        <begin position="11"/>
        <end position="127"/>
    </location>
</feature>
<dbReference type="AlphaFoldDB" id="A0A1F8B9C3"/>
<dbReference type="STRING" id="1802517.A2892_01135"/>
<evidence type="ECO:0000313" key="3">
    <source>
        <dbReference type="Proteomes" id="UP000176404"/>
    </source>
</evidence>
<accession>A0A1F8B9C3</accession>
<protein>
    <recommendedName>
        <fullName evidence="1">Glycosyltransferase 2-like domain-containing protein</fullName>
    </recommendedName>
</protein>